<feature type="domain" description="AD" evidence="2">
    <location>
        <begin position="99"/>
        <end position="194"/>
    </location>
</feature>
<proteinExistence type="predicted"/>
<evidence type="ECO:0000313" key="4">
    <source>
        <dbReference type="Proteomes" id="UP000028837"/>
    </source>
</evidence>
<organism evidence="3 4">
    <name type="scientific">Toxoplasma gondii GAB2-2007-GAL-DOM2</name>
    <dbReference type="NCBI Taxonomy" id="1130820"/>
    <lineage>
        <taxon>Eukaryota</taxon>
        <taxon>Sar</taxon>
        <taxon>Alveolata</taxon>
        <taxon>Apicomplexa</taxon>
        <taxon>Conoidasida</taxon>
        <taxon>Coccidia</taxon>
        <taxon>Eucoccidiorida</taxon>
        <taxon>Eimeriorina</taxon>
        <taxon>Sarcocystidae</taxon>
        <taxon>Toxoplasma</taxon>
    </lineage>
</organism>
<feature type="region of interest" description="Disordered" evidence="1">
    <location>
        <begin position="1"/>
        <end position="21"/>
    </location>
</feature>
<dbReference type="EMBL" id="AHZU02000081">
    <property type="protein sequence ID" value="KFG48745.1"/>
    <property type="molecule type" value="Genomic_DNA"/>
</dbReference>
<evidence type="ECO:0000256" key="1">
    <source>
        <dbReference type="SAM" id="MobiDB-lite"/>
    </source>
</evidence>
<accession>A0A086KWH7</accession>
<protein>
    <submittedName>
        <fullName evidence="3">Putative Lsm12</fullName>
    </submittedName>
</protein>
<sequence>MALQASAPSTPMPSSTPTLPPSFDFSADLGYRVTIRTTTGETFRGELYCYENGPTGLVTLKEDTEPGKANFHVVRRGVVADVVSERQNGEARQNLSKPPVIERGTVDHNEKVAIAEFEKRKYTIGVGVTAEAQDLFDFIWKTHPDCVWRGQDIVIQSLEVTIRPPYEPSSVSGRDTRAKERITSVVMKFRQKREREAARQPQHGAPMPGGTSLPNLTNGACDSPVVPREAVESAEGAATAADGVSSRVA</sequence>
<feature type="compositionally biased region" description="Low complexity" evidence="1">
    <location>
        <begin position="1"/>
        <end position="17"/>
    </location>
</feature>
<dbReference type="Proteomes" id="UP000028837">
    <property type="component" value="Unassembled WGS sequence"/>
</dbReference>
<evidence type="ECO:0000313" key="3">
    <source>
        <dbReference type="EMBL" id="KFG48745.1"/>
    </source>
</evidence>
<dbReference type="InterPro" id="IPR047574">
    <property type="entry name" value="AD"/>
</dbReference>
<name>A0A086KWH7_TOXGO</name>
<dbReference type="InterPro" id="IPR019181">
    <property type="entry name" value="LSM12_ABD"/>
</dbReference>
<reference evidence="3 4" key="1">
    <citation type="submission" date="2014-02" db="EMBL/GenBank/DDBJ databases">
        <authorList>
            <person name="Sibley D."/>
            <person name="Venepally P."/>
            <person name="Karamycheva S."/>
            <person name="Hadjithomas M."/>
            <person name="Khan A."/>
            <person name="Brunk B."/>
            <person name="Roos D."/>
            <person name="Caler E."/>
            <person name="Lorenzi H."/>
        </authorList>
    </citation>
    <scope>NUCLEOTIDE SEQUENCE [LARGE SCALE GENOMIC DNA]</scope>
    <source>
        <strain evidence="3 4">GAB2-2007-GAL-DOM2</strain>
    </source>
</reference>
<dbReference type="InterPro" id="IPR039683">
    <property type="entry name" value="Lsm12-like"/>
</dbReference>
<dbReference type="VEuPathDB" id="ToxoDB:TGDOM2_232720"/>
<dbReference type="PROSITE" id="PS52001">
    <property type="entry name" value="AD"/>
    <property type="match status" value="1"/>
</dbReference>
<dbReference type="PANTHER" id="PTHR13542">
    <property type="entry name" value="LSM12 HOMOLOG"/>
    <property type="match status" value="1"/>
</dbReference>
<comment type="caution">
    <text evidence="3">The sequence shown here is derived from an EMBL/GenBank/DDBJ whole genome shotgun (WGS) entry which is preliminary data.</text>
</comment>
<dbReference type="OrthoDB" id="1057137at2759"/>
<dbReference type="AlphaFoldDB" id="A0A086KWH7"/>
<dbReference type="Pfam" id="PF09793">
    <property type="entry name" value="AD"/>
    <property type="match status" value="1"/>
</dbReference>
<dbReference type="SMART" id="SM00995">
    <property type="entry name" value="AD"/>
    <property type="match status" value="1"/>
</dbReference>
<gene>
    <name evidence="3" type="ORF">TGDOM2_232720</name>
</gene>
<evidence type="ECO:0000259" key="2">
    <source>
        <dbReference type="PROSITE" id="PS52001"/>
    </source>
</evidence>
<feature type="region of interest" description="Disordered" evidence="1">
    <location>
        <begin position="191"/>
        <end position="249"/>
    </location>
</feature>